<sequence length="232" mass="25341">MDSPKYATLQKVRSEERTYAITPRIPGGFVSPETLTKIAEVAQKYGGTLKITSGQRIAILGLKAENVNKAWEDLGMEPAVLSTYSVKNVEICPAAFCKRAKQNSLKLGMMIEKEYYGAKAPNRTKIGVAGCKNACGSINAKDIGIIADKPGYIVVVGGSAGFNPRLPDIVAEGLNEDEAFAMVKVIMDYYNETAEFGEKLGLFIDRIGFKKFKEDVLSRFKAITDQKPVTND</sequence>
<evidence type="ECO:0000256" key="5">
    <source>
        <dbReference type="ARBA" id="ARBA00023014"/>
    </source>
</evidence>
<evidence type="ECO:0000313" key="9">
    <source>
        <dbReference type="Proteomes" id="UP000239614"/>
    </source>
</evidence>
<evidence type="ECO:0000256" key="1">
    <source>
        <dbReference type="ARBA" id="ARBA00022617"/>
    </source>
</evidence>
<reference evidence="8 9" key="1">
    <citation type="submission" date="2018-03" db="EMBL/GenBank/DDBJ databases">
        <title>Genome sequence of Clostridium thermopalmarium DSM 5974.</title>
        <authorList>
            <person name="Poehlein A."/>
            <person name="Daniel R."/>
        </authorList>
    </citation>
    <scope>NUCLEOTIDE SEQUENCE [LARGE SCALE GENOMIC DNA]</scope>
    <source>
        <strain evidence="8 9">DSM 5974</strain>
    </source>
</reference>
<name>A0A2T0APC5_9CLOT</name>
<evidence type="ECO:0000256" key="3">
    <source>
        <dbReference type="ARBA" id="ARBA00023002"/>
    </source>
</evidence>
<proteinExistence type="predicted"/>
<dbReference type="SUPFAM" id="SSF56014">
    <property type="entry name" value="Nitrite and sulphite reductase 4Fe-4S domain-like"/>
    <property type="match status" value="1"/>
</dbReference>
<accession>A0A2T0APC5</accession>
<dbReference type="Pfam" id="PF03460">
    <property type="entry name" value="NIR_SIR_ferr"/>
    <property type="match status" value="1"/>
</dbReference>
<dbReference type="Gene3D" id="3.90.480.20">
    <property type="match status" value="1"/>
</dbReference>
<keyword evidence="3 8" id="KW-0560">Oxidoreductase</keyword>
<dbReference type="GO" id="GO:0046872">
    <property type="term" value="F:metal ion binding"/>
    <property type="evidence" value="ECO:0007669"/>
    <property type="project" value="UniProtKB-KW"/>
</dbReference>
<keyword evidence="1" id="KW-0349">Heme</keyword>
<dbReference type="InterPro" id="IPR036136">
    <property type="entry name" value="Nit/Sulf_reduc_fer-like_dom_sf"/>
</dbReference>
<dbReference type="InterPro" id="IPR005117">
    <property type="entry name" value="NiRdtase/SiRdtase_haem-b_fer"/>
</dbReference>
<dbReference type="Pfam" id="PF01077">
    <property type="entry name" value="NIR_SIR"/>
    <property type="match status" value="1"/>
</dbReference>
<dbReference type="InterPro" id="IPR052034">
    <property type="entry name" value="NasD-like"/>
</dbReference>
<evidence type="ECO:0000256" key="2">
    <source>
        <dbReference type="ARBA" id="ARBA00022723"/>
    </source>
</evidence>
<evidence type="ECO:0000256" key="4">
    <source>
        <dbReference type="ARBA" id="ARBA00023004"/>
    </source>
</evidence>
<dbReference type="RefSeq" id="WP_106024506.1">
    <property type="nucleotide sequence ID" value="NZ_PVXN01000053.1"/>
</dbReference>
<dbReference type="OrthoDB" id="9800558at2"/>
<dbReference type="AlphaFoldDB" id="A0A2T0APC5"/>
<dbReference type="GO" id="GO:0051536">
    <property type="term" value="F:iron-sulfur cluster binding"/>
    <property type="evidence" value="ECO:0007669"/>
    <property type="project" value="UniProtKB-KW"/>
</dbReference>
<dbReference type="GO" id="GO:0008942">
    <property type="term" value="F:nitrite reductase [NAD(P)H] activity"/>
    <property type="evidence" value="ECO:0007669"/>
    <property type="project" value="UniProtKB-EC"/>
</dbReference>
<keyword evidence="5" id="KW-0411">Iron-sulfur</keyword>
<dbReference type="EC" id="1.7.1.4" evidence="8"/>
<evidence type="ECO:0000259" key="6">
    <source>
        <dbReference type="Pfam" id="PF01077"/>
    </source>
</evidence>
<keyword evidence="4" id="KW-0408">Iron</keyword>
<protein>
    <submittedName>
        <fullName evidence="8">Nitrite reductase</fullName>
        <ecNumber evidence="8">1.7.1.4</ecNumber>
    </submittedName>
</protein>
<keyword evidence="9" id="KW-1185">Reference proteome</keyword>
<evidence type="ECO:0000259" key="7">
    <source>
        <dbReference type="Pfam" id="PF03460"/>
    </source>
</evidence>
<dbReference type="Gene3D" id="3.30.413.10">
    <property type="entry name" value="Sulfite Reductase Hemoprotein, domain 1"/>
    <property type="match status" value="1"/>
</dbReference>
<evidence type="ECO:0000313" key="8">
    <source>
        <dbReference type="EMBL" id="PRR70866.1"/>
    </source>
</evidence>
<dbReference type="SUPFAM" id="SSF55124">
    <property type="entry name" value="Nitrite/Sulfite reductase N-terminal domain-like"/>
    <property type="match status" value="1"/>
</dbReference>
<dbReference type="InterPro" id="IPR045854">
    <property type="entry name" value="NO2/SO3_Rdtase_4Fe4S_sf"/>
</dbReference>
<organism evidence="8 9">
    <name type="scientific">Clostridium thermopalmarium DSM 5974</name>
    <dbReference type="NCBI Taxonomy" id="1121340"/>
    <lineage>
        <taxon>Bacteria</taxon>
        <taxon>Bacillati</taxon>
        <taxon>Bacillota</taxon>
        <taxon>Clostridia</taxon>
        <taxon>Eubacteriales</taxon>
        <taxon>Clostridiaceae</taxon>
        <taxon>Clostridium</taxon>
    </lineage>
</organism>
<dbReference type="PIRSF" id="PIRSF037487">
    <property type="entry name" value="Sulfite_red_assimil"/>
    <property type="match status" value="1"/>
</dbReference>
<dbReference type="InterPro" id="IPR017220">
    <property type="entry name" value="Sulphite_reductase_assimil"/>
</dbReference>
<comment type="caution">
    <text evidence="8">The sequence shown here is derived from an EMBL/GenBank/DDBJ whole genome shotgun (WGS) entry which is preliminary data.</text>
</comment>
<gene>
    <name evidence="8" type="primary">nasD</name>
    <name evidence="8" type="ORF">CPAL_19550</name>
</gene>
<dbReference type="PANTHER" id="PTHR43809:SF1">
    <property type="entry name" value="NITRITE REDUCTASE (NADH) LARGE SUBUNIT"/>
    <property type="match status" value="1"/>
</dbReference>
<keyword evidence="2" id="KW-0479">Metal-binding</keyword>
<dbReference type="EMBL" id="PVXN01000053">
    <property type="protein sequence ID" value="PRR70866.1"/>
    <property type="molecule type" value="Genomic_DNA"/>
</dbReference>
<dbReference type="GO" id="GO:0020037">
    <property type="term" value="F:heme binding"/>
    <property type="evidence" value="ECO:0007669"/>
    <property type="project" value="InterPro"/>
</dbReference>
<dbReference type="Proteomes" id="UP000239614">
    <property type="component" value="Unassembled WGS sequence"/>
</dbReference>
<feature type="domain" description="Nitrite/Sulfite reductase ferredoxin-like" evidence="7">
    <location>
        <begin position="16"/>
        <end position="75"/>
    </location>
</feature>
<dbReference type="InterPro" id="IPR006067">
    <property type="entry name" value="NO2/SO3_Rdtase_4Fe4S_dom"/>
</dbReference>
<dbReference type="PANTHER" id="PTHR43809">
    <property type="entry name" value="NITRITE REDUCTASE (NADH) LARGE SUBUNIT"/>
    <property type="match status" value="1"/>
</dbReference>
<feature type="domain" description="Nitrite/sulphite reductase 4Fe-4S" evidence="6">
    <location>
        <begin position="86"/>
        <end position="221"/>
    </location>
</feature>